<dbReference type="RefSeq" id="WP_204119013.1">
    <property type="nucleotide sequence ID" value="NZ_BOLV01000010.1"/>
</dbReference>
<dbReference type="PROSITE" id="PS51464">
    <property type="entry name" value="SIS"/>
    <property type="match status" value="1"/>
</dbReference>
<organism evidence="3 4">
    <name type="scientific">Lacticaseibacillus suilingensis</name>
    <dbReference type="NCBI Taxonomy" id="2799577"/>
    <lineage>
        <taxon>Bacteria</taxon>
        <taxon>Bacillati</taxon>
        <taxon>Bacillota</taxon>
        <taxon>Bacilli</taxon>
        <taxon>Lactobacillales</taxon>
        <taxon>Lactobacillaceae</taxon>
        <taxon>Lacticaseibacillus</taxon>
    </lineage>
</organism>
<dbReference type="Gene3D" id="3.40.50.10490">
    <property type="entry name" value="Glucose-6-phosphate isomerase like protein, domain 1"/>
    <property type="match status" value="2"/>
</dbReference>
<dbReference type="EMBL" id="JBHTOA010000011">
    <property type="protein sequence ID" value="MFD1397892.1"/>
    <property type="molecule type" value="Genomic_DNA"/>
</dbReference>
<dbReference type="InterPro" id="IPR046348">
    <property type="entry name" value="SIS_dom_sf"/>
</dbReference>
<dbReference type="Pfam" id="PF01380">
    <property type="entry name" value="SIS"/>
    <property type="match status" value="1"/>
</dbReference>
<keyword evidence="4" id="KW-1185">Reference proteome</keyword>
<keyword evidence="3" id="KW-0378">Hydrolase</keyword>
<dbReference type="InterPro" id="IPR035466">
    <property type="entry name" value="GlmS/AgaS_SIS"/>
</dbReference>
<feature type="domain" description="SIS" evidence="2">
    <location>
        <begin position="32"/>
        <end position="171"/>
    </location>
</feature>
<gene>
    <name evidence="3" type="ORF">ACFQ41_01050</name>
</gene>
<dbReference type="SUPFAM" id="SSF53697">
    <property type="entry name" value="SIS domain"/>
    <property type="match status" value="1"/>
</dbReference>
<evidence type="ECO:0000313" key="3">
    <source>
        <dbReference type="EMBL" id="MFD1397892.1"/>
    </source>
</evidence>
<protein>
    <submittedName>
        <fullName evidence="3">SIS domain-containing protein</fullName>
        <ecNumber evidence="3">3.5.-.-</ecNumber>
    </submittedName>
</protein>
<comment type="caution">
    <text evidence="3">The sequence shown here is derived from an EMBL/GenBank/DDBJ whole genome shotgun (WGS) entry which is preliminary data.</text>
</comment>
<dbReference type="CDD" id="cd05008">
    <property type="entry name" value="SIS_GlmS_GlmD_1"/>
    <property type="match status" value="1"/>
</dbReference>
<dbReference type="EC" id="3.5.-.-" evidence="3"/>
<dbReference type="GO" id="GO:0016787">
    <property type="term" value="F:hydrolase activity"/>
    <property type="evidence" value="ECO:0007669"/>
    <property type="project" value="UniProtKB-KW"/>
</dbReference>
<evidence type="ECO:0000313" key="4">
    <source>
        <dbReference type="Proteomes" id="UP001597199"/>
    </source>
</evidence>
<dbReference type="InterPro" id="IPR001347">
    <property type="entry name" value="SIS_dom"/>
</dbReference>
<keyword evidence="1" id="KW-0677">Repeat</keyword>
<accession>A0ABW4BBJ1</accession>
<proteinExistence type="predicted"/>
<reference evidence="4" key="1">
    <citation type="journal article" date="2019" name="Int. J. Syst. Evol. Microbiol.">
        <title>The Global Catalogue of Microorganisms (GCM) 10K type strain sequencing project: providing services to taxonomists for standard genome sequencing and annotation.</title>
        <authorList>
            <consortium name="The Broad Institute Genomics Platform"/>
            <consortium name="The Broad Institute Genome Sequencing Center for Infectious Disease"/>
            <person name="Wu L."/>
            <person name="Ma J."/>
        </authorList>
    </citation>
    <scope>NUCLEOTIDE SEQUENCE [LARGE SCALE GENOMIC DNA]</scope>
    <source>
        <strain evidence="4">CCM 9110</strain>
    </source>
</reference>
<name>A0ABW4BBJ1_9LACO</name>
<dbReference type="PANTHER" id="PTHR10937:SF17">
    <property type="entry name" value="GLUCOSAMINE-FRUCTOSE-6-PHOSPHATE AMINOTRANSFERASE"/>
    <property type="match status" value="1"/>
</dbReference>
<dbReference type="Proteomes" id="UP001597199">
    <property type="component" value="Unassembled WGS sequence"/>
</dbReference>
<evidence type="ECO:0000259" key="2">
    <source>
        <dbReference type="PROSITE" id="PS51464"/>
    </source>
</evidence>
<sequence length="365" mass="39776">MANPTMLTYIHQEQATMLKILAAYPKAANQALQNLPEGADSWLMLGIGSSYNAALSAKYYMEKIAGLRIVLEQPYNYTHYEQIDPHLKVVLGISQSGQSTSTIEAINRFKDRPVLTIGVTSAPTKELGQATANTLDIGIGHERVGYVTLGFTATVLNLMLLGLRAGVKRGVVTPAQEQAELAEFTTMANTIDTIVAATTAFFQQHEADFKAAYQFTGIAYGPSVGSIKEMETKFSETVRIPSDGQELEAFMHGPYLEINAEHRLIFVETPADAETLSKAQALRAYESTYTKHVFGISYLANAQPAANTLTLPAVADEMKIPFVGGIPFQVLAWLSTKARGIDLAHQIFTDFSAKVGSKTVLQQYV</sequence>
<dbReference type="PANTHER" id="PTHR10937">
    <property type="entry name" value="GLUCOSAMINE--FRUCTOSE-6-PHOSPHATE AMINOTRANSFERASE, ISOMERIZING"/>
    <property type="match status" value="1"/>
</dbReference>
<evidence type="ECO:0000256" key="1">
    <source>
        <dbReference type="ARBA" id="ARBA00022737"/>
    </source>
</evidence>